<reference evidence="2 3" key="1">
    <citation type="submission" date="2015-01" db="EMBL/GenBank/DDBJ databases">
        <title>Genome of allotetraploid Gossypium barbadense reveals genomic plasticity and fiber elongation in cotton evolution.</title>
        <authorList>
            <person name="Chen X."/>
            <person name="Liu X."/>
            <person name="Zhao B."/>
            <person name="Zheng H."/>
            <person name="Hu Y."/>
            <person name="Lu G."/>
            <person name="Yang C."/>
            <person name="Chen J."/>
            <person name="Shan C."/>
            <person name="Zhang L."/>
            <person name="Zhou Y."/>
            <person name="Wang L."/>
            <person name="Guo W."/>
            <person name="Bai Y."/>
            <person name="Ruan J."/>
            <person name="Shangguan X."/>
            <person name="Mao Y."/>
            <person name="Jiang J."/>
            <person name="Zhu Y."/>
            <person name="Lei J."/>
            <person name="Kang H."/>
            <person name="Chen S."/>
            <person name="He X."/>
            <person name="Wang R."/>
            <person name="Wang Y."/>
            <person name="Chen J."/>
            <person name="Wang L."/>
            <person name="Yu S."/>
            <person name="Wang B."/>
            <person name="Wei J."/>
            <person name="Song S."/>
            <person name="Lu X."/>
            <person name="Gao Z."/>
            <person name="Gu W."/>
            <person name="Deng X."/>
            <person name="Ma D."/>
            <person name="Wang S."/>
            <person name="Liang W."/>
            <person name="Fang L."/>
            <person name="Cai C."/>
            <person name="Zhu X."/>
            <person name="Zhou B."/>
            <person name="Zhang Y."/>
            <person name="Chen Z."/>
            <person name="Xu S."/>
            <person name="Zhu R."/>
            <person name="Wang S."/>
            <person name="Zhang T."/>
            <person name="Zhao G."/>
        </authorList>
    </citation>
    <scope>NUCLEOTIDE SEQUENCE [LARGE SCALE GENOMIC DNA]</scope>
    <source>
        <strain evidence="3">cv. Xinhai21</strain>
        <tissue evidence="2">Leaf</tissue>
    </source>
</reference>
<accession>A0A2P5YTM4</accession>
<evidence type="ECO:0000313" key="2">
    <source>
        <dbReference type="EMBL" id="PPS18934.1"/>
    </source>
</evidence>
<feature type="compositionally biased region" description="Polar residues" evidence="1">
    <location>
        <begin position="108"/>
        <end position="117"/>
    </location>
</feature>
<organism evidence="2 3">
    <name type="scientific">Gossypium barbadense</name>
    <name type="common">Sea Island cotton</name>
    <name type="synonym">Hibiscus barbadensis</name>
    <dbReference type="NCBI Taxonomy" id="3634"/>
    <lineage>
        <taxon>Eukaryota</taxon>
        <taxon>Viridiplantae</taxon>
        <taxon>Streptophyta</taxon>
        <taxon>Embryophyta</taxon>
        <taxon>Tracheophyta</taxon>
        <taxon>Spermatophyta</taxon>
        <taxon>Magnoliopsida</taxon>
        <taxon>eudicotyledons</taxon>
        <taxon>Gunneridae</taxon>
        <taxon>Pentapetalae</taxon>
        <taxon>rosids</taxon>
        <taxon>malvids</taxon>
        <taxon>Malvales</taxon>
        <taxon>Malvaceae</taxon>
        <taxon>Malvoideae</taxon>
        <taxon>Gossypium</taxon>
    </lineage>
</organism>
<dbReference type="EMBL" id="KZ662799">
    <property type="protein sequence ID" value="PPS18934.1"/>
    <property type="molecule type" value="Genomic_DNA"/>
</dbReference>
<name>A0A2P5YTM4_GOSBA</name>
<feature type="region of interest" description="Disordered" evidence="1">
    <location>
        <begin position="98"/>
        <end position="117"/>
    </location>
</feature>
<protein>
    <submittedName>
        <fullName evidence="2">Uncharacterized protein</fullName>
    </submittedName>
</protein>
<dbReference type="Proteomes" id="UP000239757">
    <property type="component" value="Unassembled WGS sequence"/>
</dbReference>
<evidence type="ECO:0000313" key="3">
    <source>
        <dbReference type="Proteomes" id="UP000239757"/>
    </source>
</evidence>
<sequence>MAAQMPPPWCDFPLRMMERGYEPQARAPTFDYSYPNEAGYGFGLAGGSTNVWFGFASGPPDVCGPYTRPFFRREVQRDLGRELGRDLGQRRVRPFAIVHRPPHAGHSLGQNSGPSSG</sequence>
<dbReference type="AlphaFoldDB" id="A0A2P5YTM4"/>
<proteinExistence type="predicted"/>
<gene>
    <name evidence="2" type="ORF">GOBAR_AA01639</name>
</gene>
<evidence type="ECO:0000256" key="1">
    <source>
        <dbReference type="SAM" id="MobiDB-lite"/>
    </source>
</evidence>